<gene>
    <name evidence="1" type="ORF">QJS35_10550</name>
</gene>
<organism evidence="1 2">
    <name type="scientific">Cohnella silvisoli</name>
    <dbReference type="NCBI Taxonomy" id="2873699"/>
    <lineage>
        <taxon>Bacteria</taxon>
        <taxon>Bacillati</taxon>
        <taxon>Bacillota</taxon>
        <taxon>Bacilli</taxon>
        <taxon>Bacillales</taxon>
        <taxon>Paenibacillaceae</taxon>
        <taxon>Cohnella</taxon>
    </lineage>
</organism>
<dbReference type="EMBL" id="JASKHM010000005">
    <property type="protein sequence ID" value="MEQ4482836.1"/>
    <property type="molecule type" value="Genomic_DNA"/>
</dbReference>
<dbReference type="RefSeq" id="WP_232185542.1">
    <property type="nucleotide sequence ID" value="NZ_JAIOAP010000005.1"/>
</dbReference>
<comment type="caution">
    <text evidence="1">The sequence shown here is derived from an EMBL/GenBank/DDBJ whole genome shotgun (WGS) entry which is preliminary data.</text>
</comment>
<reference evidence="1 2" key="1">
    <citation type="journal article" date="2023" name="Genome Announc.">
        <title>Pan-Genome Analyses of the Genus Cohnella and Proposal of the Novel Species Cohnella silvisoli sp. nov., Isolated from Forest Soil.</title>
        <authorList>
            <person name="Wang C."/>
            <person name="Mao L."/>
            <person name="Bao G."/>
            <person name="Zhu H."/>
        </authorList>
    </citation>
    <scope>NUCLEOTIDE SEQUENCE [LARGE SCALE GENOMIC DNA]</scope>
    <source>
        <strain evidence="1 2">NL03-T5-1</strain>
    </source>
</reference>
<proteinExistence type="predicted"/>
<dbReference type="Proteomes" id="UP001493487">
    <property type="component" value="Unassembled WGS sequence"/>
</dbReference>
<sequence>MRISIIITVFIILTLQLTACNKNKNIPTSDIVKKSIVDTDEIKIVYGDGNELTMNDGVTVGRVKSLLKAMNYEEVDLPDTVGQNFTLKLSRERELYYISSGYLKINETLYKASNADIVTELDDFVVNYGLQEIPDLLGKK</sequence>
<evidence type="ECO:0000313" key="1">
    <source>
        <dbReference type="EMBL" id="MEQ4482836.1"/>
    </source>
</evidence>
<evidence type="ECO:0000313" key="2">
    <source>
        <dbReference type="Proteomes" id="UP001493487"/>
    </source>
</evidence>
<keyword evidence="2" id="KW-1185">Reference proteome</keyword>
<name>A0ABV1KSA2_9BACL</name>
<protein>
    <submittedName>
        <fullName evidence="1">Uncharacterized protein</fullName>
    </submittedName>
</protein>
<accession>A0ABV1KSA2</accession>